<sequence>MPDQQITHEICYGEYENDIYMIGDANFLLNGGLKQITIMKLSAAW</sequence>
<organism evidence="1">
    <name type="scientific">marine metagenome</name>
    <dbReference type="NCBI Taxonomy" id="408172"/>
    <lineage>
        <taxon>unclassified sequences</taxon>
        <taxon>metagenomes</taxon>
        <taxon>ecological metagenomes</taxon>
    </lineage>
</organism>
<accession>A0A382SXH5</accession>
<evidence type="ECO:0000313" key="1">
    <source>
        <dbReference type="EMBL" id="SVD14629.1"/>
    </source>
</evidence>
<protein>
    <submittedName>
        <fullName evidence="1">Uncharacterized protein</fullName>
    </submittedName>
</protein>
<name>A0A382SXH5_9ZZZZ</name>
<dbReference type="AlphaFoldDB" id="A0A382SXH5"/>
<reference evidence="1" key="1">
    <citation type="submission" date="2018-05" db="EMBL/GenBank/DDBJ databases">
        <authorList>
            <person name="Lanie J.A."/>
            <person name="Ng W.-L."/>
            <person name="Kazmierczak K.M."/>
            <person name="Andrzejewski T.M."/>
            <person name="Davidsen T.M."/>
            <person name="Wayne K.J."/>
            <person name="Tettelin H."/>
            <person name="Glass J.I."/>
            <person name="Rusch D."/>
            <person name="Podicherti R."/>
            <person name="Tsui H.-C.T."/>
            <person name="Winkler M.E."/>
        </authorList>
    </citation>
    <scope>NUCLEOTIDE SEQUENCE</scope>
</reference>
<proteinExistence type="predicted"/>
<dbReference type="EMBL" id="UINC01132360">
    <property type="protein sequence ID" value="SVD14629.1"/>
    <property type="molecule type" value="Genomic_DNA"/>
</dbReference>
<gene>
    <name evidence="1" type="ORF">METZ01_LOCUS367483</name>
</gene>